<reference evidence="5" key="1">
    <citation type="submission" date="2020-10" db="EMBL/GenBank/DDBJ databases">
        <authorList>
            <person name="Hahn C.J."/>
            <person name="Laso-Perez R."/>
            <person name="Vulcano F."/>
            <person name="Vaziourakis K.-M."/>
            <person name="Stokke R."/>
            <person name="Steen I.H."/>
            <person name="Teske A."/>
            <person name="Boetius A."/>
            <person name="Liebeke M."/>
            <person name="Amann R."/>
            <person name="Knittel K."/>
        </authorList>
    </citation>
    <scope>NUCLEOTIDE SEQUENCE</scope>
    <source>
        <strain evidence="5">Gfbio:e3339647-f889-4370-9287-4fb5cb688e4c:AG392J18_GoMArc1</strain>
    </source>
</reference>
<feature type="domain" description="Pyrrolo-quinoline quinone repeat" evidence="4">
    <location>
        <begin position="42"/>
        <end position="184"/>
    </location>
</feature>
<dbReference type="InterPro" id="IPR015943">
    <property type="entry name" value="WD40/YVTN_repeat-like_dom_sf"/>
</dbReference>
<keyword evidence="2" id="KW-1133">Transmembrane helix</keyword>
<feature type="compositionally biased region" description="Polar residues" evidence="1">
    <location>
        <begin position="1793"/>
        <end position="1805"/>
    </location>
</feature>
<comment type="caution">
    <text evidence="5">The sequence shown here is derived from an EMBL/GenBank/DDBJ whole genome shotgun (WGS) entry which is preliminary data.</text>
</comment>
<dbReference type="Pfam" id="PF02514">
    <property type="entry name" value="CobN-Mg_chel"/>
    <property type="match status" value="1"/>
</dbReference>
<feature type="region of interest" description="Disordered" evidence="1">
    <location>
        <begin position="1792"/>
        <end position="1846"/>
    </location>
</feature>
<evidence type="ECO:0000259" key="3">
    <source>
        <dbReference type="Pfam" id="PF02514"/>
    </source>
</evidence>
<evidence type="ECO:0000256" key="1">
    <source>
        <dbReference type="SAM" id="MobiDB-lite"/>
    </source>
</evidence>
<evidence type="ECO:0000313" key="5">
    <source>
        <dbReference type="EMBL" id="CAD6491053.1"/>
    </source>
</evidence>
<dbReference type="Pfam" id="PF13360">
    <property type="entry name" value="PQQ_2"/>
    <property type="match status" value="2"/>
</dbReference>
<dbReference type="SMART" id="SM00564">
    <property type="entry name" value="PQQ"/>
    <property type="match status" value="7"/>
</dbReference>
<feature type="transmembrane region" description="Helical" evidence="2">
    <location>
        <begin position="1863"/>
        <end position="1886"/>
    </location>
</feature>
<dbReference type="PANTHER" id="PTHR44119:SF4">
    <property type="entry name" value="AEROBIC COBALTOCHELATASE SUBUNIT COBN"/>
    <property type="match status" value="1"/>
</dbReference>
<dbReference type="Proteomes" id="UP000612009">
    <property type="component" value="Unassembled WGS sequence"/>
</dbReference>
<dbReference type="PANTHER" id="PTHR44119">
    <property type="entry name" value="MAGNESIUM-CHELATASE SUBUNIT CHLH, CHLOROPLASTIC"/>
    <property type="match status" value="1"/>
</dbReference>
<dbReference type="InterPro" id="IPR003672">
    <property type="entry name" value="CobN/Mg_chltase"/>
</dbReference>
<evidence type="ECO:0000256" key="2">
    <source>
        <dbReference type="SAM" id="Phobius"/>
    </source>
</evidence>
<organism evidence="5 6">
    <name type="scientific">Candidatus Argoarchaeum ethanivorans</name>
    <dbReference type="NCBI Taxonomy" id="2608793"/>
    <lineage>
        <taxon>Archaea</taxon>
        <taxon>Methanobacteriati</taxon>
        <taxon>Methanobacteriota</taxon>
        <taxon>Stenosarchaea group</taxon>
        <taxon>Methanomicrobia</taxon>
        <taxon>Methanosarcinales</taxon>
        <taxon>Methanosarcinales incertae sedis</taxon>
        <taxon>GOM Arc I cluster</taxon>
        <taxon>Candidatus Argoarchaeum</taxon>
    </lineage>
</organism>
<dbReference type="CDD" id="cd10150">
    <property type="entry name" value="CobN_like"/>
    <property type="match status" value="1"/>
</dbReference>
<sequence length="1892" mass="210050">MNTKILTIILLVALTLPLTSADWSQFHHGPERTGNASGDAPLTDTLLWKTKPSSLGCIEGGVSIVGERVYVATCPPMGAYSNLGLFCLNNSTGEILWRNQLGGMGGRSTPAISGDRIFVGSCTGDLYCVNASDGATIWHETIETSPNWYETGDSPLVYEDKVFISGFSDGTLHAFDFDGNELWNVTTGGGIGSYTSPAASDGRIFFAGGDPALYCVNISDHSILWRFNTSDDVTTTPAIKDGVVFFATESRMYAVDMEEGEMWNCSLTVTFSSPAVAYGNVYIGSDEKRFYCFNASNGDEVWNRSVNDVIRSSPAVADGTVYFGTNTGHGTVYALDATDGTLRWSYDTGNYIMSSPSISDGILFIGSDTGYLYAFGTPDRFWKGNTVLLQGETLNVTANNSGTNHMINRTTALGALVKAAGCGGFNFTINDSRNAFIDSVAEVSNNETEGKYWRYWINYPDDPEPTLAANESELNATSTARDMVTFYYGKEEITPENSTMAIEITTQIIKKKPEVIFITIERHEFIENTSKRSNSNITLLYPSDIQSGINLTGYDLVFLEHIGGETAEKIKNAVETANGTGVPIISIHSDAYDDIFGNVNLTEHPFINQYWDNYNETNIARLLTYLEVNFCGLIGNIKDSLPIPDAFIHHPDAPQCFFDTGEYLKWYSDETNKTGYHYNQSNITIGIANWHVSTKSPEIEKLVHTLEEKGANVISIGFTGTSHLKEFYFINNSTIVDAIICTKSFRINFDDSDQGVLDLKTLNVPVMRAVRLYYMPPSLWRNETSHGISIMDLGFQVGLPELDGIIDPIVIAGKNASDYEYLPIDEQINWTCDRAISWGHLRHVPKEDKKIAMIYYNHGGGKDNIGACYVNVPPSLQNILNAMNLSGYTIEGEIPNETMLVKMMTLNGTNIGTWAPGELEKLVESGTATLIPVENYTRWFHELEQSRQENVTERWGEPPGEIMTWENKTTGEQYFVIPKLSFGNVILTPQPTRGWLQNNTVLYHNKDVPPHHQYIAFYLWLKHEFSADAIIHFGKHGTQEWLPGKETGLSSKDCWPSILIQDIPVIYPYIVDNIAEGTQAKRRGSATMITHLTPPIVAAGLYGNYTNLLKTINDYYAAVDNVSQESYKDEIIVTYLELYLNETYLNDTMNVTELNATAADDPAFEEFLSELADYLYNLKNEFMPYGLHTFGEPPACEPLPVGEPLISLIKSMLRKGYTGAVADRIEYYDYPNSTKLDKNLELDNCTTKLLEYVILNETTPEEAENLTFSKYSPNESVTANITMYLNRSIVFAGRIDNCTVEVERTLEGLNGSYIPPSTADDPIRDPDALPTGRNFHSLNPDRIPTETAYKIGTKMADALIECYRTDHNNSYPRKFTIVLWAWCTTDGGVVESEILRLVGAKPVRDEYDKVINVTLIPVSELNRSRIDVMVVPSGLERDFAPNALKLIDRAIRLAATANDTYQNGTACPNYVKENSDRIFAALNETGKYTKEEARYLSMSRIFLEAPGTYGPNLDSAIGASGTWNNSSKIGELFISRMNYIYGDSSWGISSEEMFRLNLAQTDAIVHNTNSNLYGFIDNDDVFQYVGGLALAYTASGGKGSLDFYVTDNRDPDEGPTASTLESVIQRELRTRYFNPKWIEGMMGEGYAGGREMSRFVEYLWGWEATIPDMITDNMWQQVYDVYVNGAYNGKYNLDMDINTFTNENNPYAYQSMTGRMLETIRKGHWTPSDEVLNTLVYEYVESIVEHGVTCCHHTCGNPFLDKFVEGVVSVPGADVVSDETYAKYRKIMDDATGKTSASSQTTNDDSGGGTKNQGKIIAAKGGDSNQTQQGSVGENVQKASESSQHVEGYEMEVRTVSDAASSAISLLSGAPFLAVIIVVVLLAAIYSGYRKR</sequence>
<dbReference type="EMBL" id="CAJHIR010000002">
    <property type="protein sequence ID" value="CAD6491053.1"/>
    <property type="molecule type" value="Genomic_DNA"/>
</dbReference>
<dbReference type="Gene3D" id="2.170.130.30">
    <property type="match status" value="1"/>
</dbReference>
<evidence type="ECO:0000259" key="4">
    <source>
        <dbReference type="Pfam" id="PF13360"/>
    </source>
</evidence>
<dbReference type="SUPFAM" id="SSF50998">
    <property type="entry name" value="Quinoprotein alcohol dehydrogenase-like"/>
    <property type="match status" value="2"/>
</dbReference>
<accession>A0A811T653</accession>
<keyword evidence="2" id="KW-0812">Transmembrane</keyword>
<dbReference type="InterPro" id="IPR002372">
    <property type="entry name" value="PQQ_rpt_dom"/>
</dbReference>
<name>A0A811T653_9EURY</name>
<feature type="compositionally biased region" description="Polar residues" evidence="1">
    <location>
        <begin position="1823"/>
        <end position="1845"/>
    </location>
</feature>
<dbReference type="InterPro" id="IPR011047">
    <property type="entry name" value="Quinoprotein_ADH-like_sf"/>
</dbReference>
<evidence type="ECO:0000313" key="6">
    <source>
        <dbReference type="Proteomes" id="UP000612009"/>
    </source>
</evidence>
<dbReference type="Gene3D" id="2.40.128.630">
    <property type="match status" value="1"/>
</dbReference>
<dbReference type="Gene3D" id="2.130.10.10">
    <property type="entry name" value="YVTN repeat-like/Quinoprotein amine dehydrogenase"/>
    <property type="match status" value="1"/>
</dbReference>
<keyword evidence="2" id="KW-0472">Membrane</keyword>
<proteinExistence type="predicted"/>
<feature type="domain" description="Pyrrolo-quinoline quinone repeat" evidence="4">
    <location>
        <begin position="261"/>
        <end position="354"/>
    </location>
</feature>
<protein>
    <submittedName>
        <fullName evidence="5">Outer membrane protein assembly factor BamB</fullName>
    </submittedName>
</protein>
<gene>
    <name evidence="5" type="primary">bamB_3</name>
    <name evidence="5" type="ORF">LAKADJCE_00052</name>
</gene>
<feature type="domain" description="CobN/magnesium chelatase" evidence="3">
    <location>
        <begin position="609"/>
        <end position="1731"/>
    </location>
</feature>
<dbReference type="Gene3D" id="2.40.10.480">
    <property type="match status" value="2"/>
</dbReference>
<dbReference type="InterPro" id="IPR018391">
    <property type="entry name" value="PQQ_b-propeller_rpt"/>
</dbReference>